<dbReference type="InterPro" id="IPR037143">
    <property type="entry name" value="4-PPantetheinyl_Trfase_dom_sf"/>
</dbReference>
<evidence type="ECO:0000256" key="10">
    <source>
        <dbReference type="ARBA" id="ARBA00023160"/>
    </source>
</evidence>
<keyword evidence="6 11" id="KW-0479">Metal-binding</keyword>
<keyword evidence="10 11" id="KW-0275">Fatty acid biosynthesis</keyword>
<evidence type="ECO:0000256" key="1">
    <source>
        <dbReference type="ARBA" id="ARBA00001946"/>
    </source>
</evidence>
<evidence type="ECO:0000256" key="5">
    <source>
        <dbReference type="ARBA" id="ARBA00022679"/>
    </source>
</evidence>
<evidence type="ECO:0000256" key="3">
    <source>
        <dbReference type="ARBA" id="ARBA00022490"/>
    </source>
</evidence>
<comment type="caution">
    <text evidence="13">The sequence shown here is derived from an EMBL/GenBank/DDBJ whole genome shotgun (WGS) entry which is preliminary data.</text>
</comment>
<dbReference type="GO" id="GO:0000287">
    <property type="term" value="F:magnesium ion binding"/>
    <property type="evidence" value="ECO:0007669"/>
    <property type="project" value="UniProtKB-UniRule"/>
</dbReference>
<organism evidence="13 14">
    <name type="scientific">Candidatus Paracaedimonas acanthamoebae</name>
    <dbReference type="NCBI Taxonomy" id="244581"/>
    <lineage>
        <taxon>Bacteria</taxon>
        <taxon>Pseudomonadati</taxon>
        <taxon>Pseudomonadota</taxon>
        <taxon>Alphaproteobacteria</taxon>
        <taxon>Holosporales</taxon>
        <taxon>Caedimonadaceae</taxon>
        <taxon>Candidatus Paracaedimonas</taxon>
    </lineage>
</organism>
<keyword evidence="3 11" id="KW-0963">Cytoplasm</keyword>
<gene>
    <name evidence="11" type="primary">acpS</name>
    <name evidence="13" type="ORF">J0H12_05920</name>
</gene>
<dbReference type="GO" id="GO:0008897">
    <property type="term" value="F:holo-[acyl-carrier-protein] synthase activity"/>
    <property type="evidence" value="ECO:0007669"/>
    <property type="project" value="UniProtKB-UniRule"/>
</dbReference>
<dbReference type="InterPro" id="IPR004568">
    <property type="entry name" value="Ppantetheine-prot_Trfase_dom"/>
</dbReference>
<dbReference type="SUPFAM" id="SSF56214">
    <property type="entry name" value="4'-phosphopantetheinyl transferase"/>
    <property type="match status" value="1"/>
</dbReference>
<feature type="domain" description="4'-phosphopantetheinyl transferase" evidence="12">
    <location>
        <begin position="4"/>
        <end position="99"/>
    </location>
</feature>
<dbReference type="NCBIfam" id="TIGR00556">
    <property type="entry name" value="pantethn_trn"/>
    <property type="match status" value="1"/>
</dbReference>
<evidence type="ECO:0000256" key="7">
    <source>
        <dbReference type="ARBA" id="ARBA00022832"/>
    </source>
</evidence>
<keyword evidence="9 11" id="KW-0443">Lipid metabolism</keyword>
<evidence type="ECO:0000259" key="12">
    <source>
        <dbReference type="Pfam" id="PF01648"/>
    </source>
</evidence>
<comment type="similarity">
    <text evidence="11">Belongs to the P-Pant transferase superfamily. AcpS family.</text>
</comment>
<dbReference type="EC" id="2.7.8.7" evidence="11"/>
<evidence type="ECO:0000313" key="13">
    <source>
        <dbReference type="EMBL" id="MBN9413441.1"/>
    </source>
</evidence>
<sequence>MIIGIGTDLVEIKRIEDLLNRHKDRFMKRVFTPIEITTALALSRPAASFAKRFAAKEAFVKALGTGFSQGILLTEVEVYNEATGQPQLRVYGMAQRILQQRLEGYQKEILHLSLSDTQTQALAFVVIEGQ</sequence>
<keyword evidence="5 11" id="KW-0808">Transferase</keyword>
<dbReference type="HAMAP" id="MF_00101">
    <property type="entry name" value="AcpS"/>
    <property type="match status" value="1"/>
</dbReference>
<evidence type="ECO:0000256" key="9">
    <source>
        <dbReference type="ARBA" id="ARBA00023098"/>
    </source>
</evidence>
<dbReference type="AlphaFoldDB" id="A0A8J7TTJ0"/>
<dbReference type="Gene3D" id="3.90.470.20">
    <property type="entry name" value="4'-phosphopantetheinyl transferase domain"/>
    <property type="match status" value="1"/>
</dbReference>
<feature type="binding site" evidence="11">
    <location>
        <position position="8"/>
    </location>
    <ligand>
        <name>Mg(2+)</name>
        <dbReference type="ChEBI" id="CHEBI:18420"/>
    </ligand>
</feature>
<protein>
    <recommendedName>
        <fullName evidence="11">Holo-[acyl-carrier-protein] synthase</fullName>
        <shortName evidence="11">Holo-ACP synthase</shortName>
        <ecNumber evidence="11">2.7.8.7</ecNumber>
    </recommendedName>
    <alternativeName>
        <fullName evidence="11">4'-phosphopantetheinyl transferase AcpS</fullName>
    </alternativeName>
</protein>
<evidence type="ECO:0000256" key="2">
    <source>
        <dbReference type="ARBA" id="ARBA00010990"/>
    </source>
</evidence>
<feature type="binding site" evidence="11">
    <location>
        <position position="57"/>
    </location>
    <ligand>
        <name>Mg(2+)</name>
        <dbReference type="ChEBI" id="CHEBI:18420"/>
    </ligand>
</feature>
<dbReference type="PANTHER" id="PTHR12215">
    <property type="entry name" value="PHOSPHOPANTETHEINE TRANSFERASE"/>
    <property type="match status" value="1"/>
</dbReference>
<dbReference type="InterPro" id="IPR050559">
    <property type="entry name" value="P-Pant_transferase_sf"/>
</dbReference>
<evidence type="ECO:0000256" key="6">
    <source>
        <dbReference type="ARBA" id="ARBA00022723"/>
    </source>
</evidence>
<dbReference type="EMBL" id="JAFKGL010000024">
    <property type="protein sequence ID" value="MBN9413441.1"/>
    <property type="molecule type" value="Genomic_DNA"/>
</dbReference>
<name>A0A8J7TTJ0_9PROT</name>
<evidence type="ECO:0000256" key="8">
    <source>
        <dbReference type="ARBA" id="ARBA00022842"/>
    </source>
</evidence>
<comment type="function">
    <text evidence="11">Transfers the 4'-phosphopantetheine moiety from coenzyme A to a Ser of acyl-carrier-protein.</text>
</comment>
<dbReference type="InterPro" id="IPR008278">
    <property type="entry name" value="4-PPantetheinyl_Trfase_dom"/>
</dbReference>
<dbReference type="NCBIfam" id="TIGR00516">
    <property type="entry name" value="acpS"/>
    <property type="match status" value="1"/>
</dbReference>
<keyword evidence="4 11" id="KW-0444">Lipid biosynthesis</keyword>
<dbReference type="Proteomes" id="UP000664414">
    <property type="component" value="Unassembled WGS sequence"/>
</dbReference>
<dbReference type="Pfam" id="PF01648">
    <property type="entry name" value="ACPS"/>
    <property type="match status" value="1"/>
</dbReference>
<proteinExistence type="inferred from homology"/>
<accession>A0A8J7TTJ0</accession>
<comment type="similarity">
    <text evidence="2">Belongs to the P-Pant transferase superfamily. Gsp/Sfp/HetI/AcpT family.</text>
</comment>
<comment type="subcellular location">
    <subcellularLocation>
        <location evidence="11">Cytoplasm</location>
    </subcellularLocation>
</comment>
<keyword evidence="8 11" id="KW-0460">Magnesium</keyword>
<reference evidence="13" key="1">
    <citation type="submission" date="2021-02" db="EMBL/GenBank/DDBJ databases">
        <title>Thiocyanate and organic carbon inputs drive convergent selection for specific autotrophic Afipia and Thiobacillus strains within complex microbiomes.</title>
        <authorList>
            <person name="Huddy R.J."/>
            <person name="Sachdeva R."/>
            <person name="Kadzinga F."/>
            <person name="Kantor R.S."/>
            <person name="Harrison S.T.L."/>
            <person name="Banfield J.F."/>
        </authorList>
    </citation>
    <scope>NUCLEOTIDE SEQUENCE</scope>
    <source>
        <strain evidence="13">SCN18_10_11_15_R4_P_38_20</strain>
    </source>
</reference>
<comment type="cofactor">
    <cofactor evidence="1 11">
        <name>Mg(2+)</name>
        <dbReference type="ChEBI" id="CHEBI:18420"/>
    </cofactor>
</comment>
<dbReference type="GO" id="GO:0019878">
    <property type="term" value="P:lysine biosynthetic process via aminoadipic acid"/>
    <property type="evidence" value="ECO:0007669"/>
    <property type="project" value="TreeGrafter"/>
</dbReference>
<evidence type="ECO:0000313" key="14">
    <source>
        <dbReference type="Proteomes" id="UP000664414"/>
    </source>
</evidence>
<dbReference type="PANTHER" id="PTHR12215:SF10">
    <property type="entry name" value="L-AMINOADIPATE-SEMIALDEHYDE DEHYDROGENASE-PHOSPHOPANTETHEINYL TRANSFERASE"/>
    <property type="match status" value="1"/>
</dbReference>
<comment type="catalytic activity">
    <reaction evidence="11">
        <text>apo-[ACP] + CoA = holo-[ACP] + adenosine 3',5'-bisphosphate + H(+)</text>
        <dbReference type="Rhea" id="RHEA:12068"/>
        <dbReference type="Rhea" id="RHEA-COMP:9685"/>
        <dbReference type="Rhea" id="RHEA-COMP:9690"/>
        <dbReference type="ChEBI" id="CHEBI:15378"/>
        <dbReference type="ChEBI" id="CHEBI:29999"/>
        <dbReference type="ChEBI" id="CHEBI:57287"/>
        <dbReference type="ChEBI" id="CHEBI:58343"/>
        <dbReference type="ChEBI" id="CHEBI:64479"/>
        <dbReference type="EC" id="2.7.8.7"/>
    </reaction>
</comment>
<dbReference type="InterPro" id="IPR002582">
    <property type="entry name" value="ACPS"/>
</dbReference>
<dbReference type="GO" id="GO:0005829">
    <property type="term" value="C:cytosol"/>
    <property type="evidence" value="ECO:0007669"/>
    <property type="project" value="TreeGrafter"/>
</dbReference>
<evidence type="ECO:0000256" key="11">
    <source>
        <dbReference type="HAMAP-Rule" id="MF_00101"/>
    </source>
</evidence>
<evidence type="ECO:0000256" key="4">
    <source>
        <dbReference type="ARBA" id="ARBA00022516"/>
    </source>
</evidence>
<keyword evidence="7 11" id="KW-0276">Fatty acid metabolism</keyword>
<dbReference type="GO" id="GO:0006633">
    <property type="term" value="P:fatty acid biosynthetic process"/>
    <property type="evidence" value="ECO:0007669"/>
    <property type="project" value="UniProtKB-UniRule"/>
</dbReference>